<protein>
    <submittedName>
        <fullName evidence="1">Uncharacterized protein</fullName>
    </submittedName>
</protein>
<dbReference type="HOGENOM" id="CLU_2469935_0_0_1"/>
<evidence type="ECO:0000313" key="1">
    <source>
        <dbReference type="EMBL" id="KIK19185.1"/>
    </source>
</evidence>
<reference evidence="2" key="2">
    <citation type="submission" date="2015-01" db="EMBL/GenBank/DDBJ databases">
        <title>Evolutionary Origins and Diversification of the Mycorrhizal Mutualists.</title>
        <authorList>
            <consortium name="DOE Joint Genome Institute"/>
            <consortium name="Mycorrhizal Genomics Consortium"/>
            <person name="Kohler A."/>
            <person name="Kuo A."/>
            <person name="Nagy L.G."/>
            <person name="Floudas D."/>
            <person name="Copeland A."/>
            <person name="Barry K.W."/>
            <person name="Cichocki N."/>
            <person name="Veneault-Fourrey C."/>
            <person name="LaButti K."/>
            <person name="Lindquist E.A."/>
            <person name="Lipzen A."/>
            <person name="Lundell T."/>
            <person name="Morin E."/>
            <person name="Murat C."/>
            <person name="Riley R."/>
            <person name="Ohm R."/>
            <person name="Sun H."/>
            <person name="Tunlid A."/>
            <person name="Henrissat B."/>
            <person name="Grigoriev I.V."/>
            <person name="Hibbett D.S."/>
            <person name="Martin F."/>
        </authorList>
    </citation>
    <scope>NUCLEOTIDE SEQUENCE [LARGE SCALE GENOMIC DNA]</scope>
    <source>
        <strain evidence="2">441</strain>
    </source>
</reference>
<sequence>MSGLWQGCLLLADDTAMETLFQIPHMPTNFSEQNLGVMPIPAGEMEDGRHDAWLSLSTQCFKYGNKLALSYATPDPLAPHHCVKMTRT</sequence>
<proteinExistence type="predicted"/>
<dbReference type="OrthoDB" id="10596143at2759"/>
<keyword evidence="2" id="KW-1185">Reference proteome</keyword>
<reference evidence="1 2" key="1">
    <citation type="submission" date="2014-04" db="EMBL/GenBank/DDBJ databases">
        <authorList>
            <consortium name="DOE Joint Genome Institute"/>
            <person name="Kuo A."/>
            <person name="Kohler A."/>
            <person name="Costa M.D."/>
            <person name="Nagy L.G."/>
            <person name="Floudas D."/>
            <person name="Copeland A."/>
            <person name="Barry K.W."/>
            <person name="Cichocki N."/>
            <person name="Veneault-Fourrey C."/>
            <person name="LaButti K."/>
            <person name="Lindquist E.A."/>
            <person name="Lipzen A."/>
            <person name="Lundell T."/>
            <person name="Morin E."/>
            <person name="Murat C."/>
            <person name="Sun H."/>
            <person name="Tunlid A."/>
            <person name="Henrissat B."/>
            <person name="Grigoriev I.V."/>
            <person name="Hibbett D.S."/>
            <person name="Martin F."/>
            <person name="Nordberg H.P."/>
            <person name="Cantor M.N."/>
            <person name="Hua S.X."/>
        </authorList>
    </citation>
    <scope>NUCLEOTIDE SEQUENCE [LARGE SCALE GENOMIC DNA]</scope>
    <source>
        <strain evidence="1 2">441</strain>
    </source>
</reference>
<dbReference type="EMBL" id="KN833789">
    <property type="protein sequence ID" value="KIK19185.1"/>
    <property type="molecule type" value="Genomic_DNA"/>
</dbReference>
<name>A0A0C9Y396_9AGAM</name>
<organism evidence="1 2">
    <name type="scientific">Pisolithus microcarpus 441</name>
    <dbReference type="NCBI Taxonomy" id="765257"/>
    <lineage>
        <taxon>Eukaryota</taxon>
        <taxon>Fungi</taxon>
        <taxon>Dikarya</taxon>
        <taxon>Basidiomycota</taxon>
        <taxon>Agaricomycotina</taxon>
        <taxon>Agaricomycetes</taxon>
        <taxon>Agaricomycetidae</taxon>
        <taxon>Boletales</taxon>
        <taxon>Sclerodermatineae</taxon>
        <taxon>Pisolithaceae</taxon>
        <taxon>Pisolithus</taxon>
    </lineage>
</organism>
<gene>
    <name evidence="1" type="ORF">PISMIDRAFT_13874</name>
</gene>
<accession>A0A0C9Y396</accession>
<dbReference type="AlphaFoldDB" id="A0A0C9Y396"/>
<evidence type="ECO:0000313" key="2">
    <source>
        <dbReference type="Proteomes" id="UP000054018"/>
    </source>
</evidence>
<dbReference type="Proteomes" id="UP000054018">
    <property type="component" value="Unassembled WGS sequence"/>
</dbReference>